<dbReference type="InterPro" id="IPR043168">
    <property type="entry name" value="DegV_C"/>
</dbReference>
<evidence type="ECO:0000256" key="1">
    <source>
        <dbReference type="ARBA" id="ARBA00003238"/>
    </source>
</evidence>
<dbReference type="RefSeq" id="WP_107532402.1">
    <property type="nucleotide sequence ID" value="NZ_PZEV01000003.1"/>
</dbReference>
<dbReference type="Gene3D" id="3.40.50.10170">
    <property type="match status" value="1"/>
</dbReference>
<dbReference type="InterPro" id="IPR003797">
    <property type="entry name" value="DegV"/>
</dbReference>
<comment type="caution">
    <text evidence="3">The sequence shown here is derived from an EMBL/GenBank/DDBJ whole genome shotgun (WGS) entry which is preliminary data.</text>
</comment>
<organism evidence="3 4">
    <name type="scientific">Staphylococcus warneri</name>
    <dbReference type="NCBI Taxonomy" id="1292"/>
    <lineage>
        <taxon>Bacteria</taxon>
        <taxon>Bacillati</taxon>
        <taxon>Bacillota</taxon>
        <taxon>Bacilli</taxon>
        <taxon>Bacillales</taxon>
        <taxon>Staphylococcaceae</taxon>
        <taxon>Staphylococcus</taxon>
    </lineage>
</organism>
<protein>
    <submittedName>
        <fullName evidence="3">Fatty acid-binding protein DegV</fullName>
    </submittedName>
</protein>
<dbReference type="Proteomes" id="UP000240717">
    <property type="component" value="Unassembled WGS sequence"/>
</dbReference>
<dbReference type="SUPFAM" id="SSF82549">
    <property type="entry name" value="DAK1/DegV-like"/>
    <property type="match status" value="1"/>
</dbReference>
<dbReference type="STRING" id="1194526.A284_06515"/>
<accession>A0A2T4Q353</accession>
<comment type="function">
    <text evidence="1">May bind long-chain fatty acids, such as palmitate, and may play a role in lipid transport or fatty acid metabolism.</text>
</comment>
<evidence type="ECO:0000313" key="4">
    <source>
        <dbReference type="Proteomes" id="UP000240717"/>
    </source>
</evidence>
<keyword evidence="2" id="KW-0446">Lipid-binding</keyword>
<reference evidence="3 4" key="1">
    <citation type="journal article" date="2016" name="Front. Microbiol.">
        <title>Comprehensive Phylogenetic Analysis of Bovine Non-aureus Staphylococci Species Based on Whole-Genome Sequencing.</title>
        <authorList>
            <person name="Naushad S."/>
            <person name="Barkema H.W."/>
            <person name="Luby C."/>
            <person name="Condas L.A."/>
            <person name="Nobrega D.B."/>
            <person name="Carson D.A."/>
            <person name="De Buck J."/>
        </authorList>
    </citation>
    <scope>NUCLEOTIDE SEQUENCE [LARGE SCALE GENOMIC DNA]</scope>
    <source>
        <strain evidence="3 4">SNUC 2993</strain>
    </source>
</reference>
<evidence type="ECO:0000256" key="2">
    <source>
        <dbReference type="ARBA" id="ARBA00023121"/>
    </source>
</evidence>
<gene>
    <name evidence="3" type="ORF">BU085_01430</name>
</gene>
<dbReference type="PROSITE" id="PS51482">
    <property type="entry name" value="DEGV"/>
    <property type="match status" value="1"/>
</dbReference>
<name>A0A2T4Q353_STAWA</name>
<dbReference type="EMBL" id="PZEV01000003">
    <property type="protein sequence ID" value="PTI52344.1"/>
    <property type="molecule type" value="Genomic_DNA"/>
</dbReference>
<dbReference type="PANTHER" id="PTHR33434">
    <property type="entry name" value="DEGV DOMAIN-CONTAINING PROTEIN DR_1986-RELATED"/>
    <property type="match status" value="1"/>
</dbReference>
<evidence type="ECO:0000313" key="3">
    <source>
        <dbReference type="EMBL" id="PTI52344.1"/>
    </source>
</evidence>
<dbReference type="AlphaFoldDB" id="A0A2T4Q353"/>
<sequence length="280" mass="30812">MVKQVIVTDSTSDLPQSYLKENSINVIPLNVTIDGKSYIDQIEITSEEYIEYMEQDADVKTSQPAIGEFINLYEELAGDDVEIISIHMSSGLSGTYNTANQASEMVDANVTVIDSKSISNGLAYQIKHIVELIEQGTSTTDIVKSVKELQENTKLFVVIGQLNQLIKGGRVSKTKGLIGNIMKIKPIGTLNDGKLELVHNARTQNTSINYLKKEISEFIENHKIKSVGITHASALDFVDKIKSTFTEAFNCQEYDVNITTPVVTTHTGKGAIGLVVVREK</sequence>
<dbReference type="NCBIfam" id="TIGR00762">
    <property type="entry name" value="DegV"/>
    <property type="match status" value="1"/>
</dbReference>
<dbReference type="Pfam" id="PF02645">
    <property type="entry name" value="DegV"/>
    <property type="match status" value="1"/>
</dbReference>
<dbReference type="Gene3D" id="3.30.1180.10">
    <property type="match status" value="1"/>
</dbReference>
<dbReference type="GO" id="GO:0008289">
    <property type="term" value="F:lipid binding"/>
    <property type="evidence" value="ECO:0007669"/>
    <property type="project" value="UniProtKB-KW"/>
</dbReference>
<dbReference type="PANTHER" id="PTHR33434:SF8">
    <property type="entry name" value="DEGV DOMAIN-CONTAINING PROTEIN SPR1019"/>
    <property type="match status" value="1"/>
</dbReference>
<proteinExistence type="predicted"/>
<dbReference type="InterPro" id="IPR050270">
    <property type="entry name" value="DegV_domain_contain"/>
</dbReference>